<protein>
    <submittedName>
        <fullName evidence="2">AMACR</fullName>
    </submittedName>
</protein>
<gene>
    <name evidence="2" type="ORF">EB796_001657</name>
</gene>
<evidence type="ECO:0000313" key="3">
    <source>
        <dbReference type="Proteomes" id="UP000593567"/>
    </source>
</evidence>
<dbReference type="EMBL" id="VXIV02000187">
    <property type="protein sequence ID" value="KAF6040031.1"/>
    <property type="molecule type" value="Genomic_DNA"/>
</dbReference>
<reference evidence="2" key="1">
    <citation type="submission" date="2020-06" db="EMBL/GenBank/DDBJ databases">
        <title>Draft genome of Bugula neritina, a colonial animal packing powerful symbionts and potential medicines.</title>
        <authorList>
            <person name="Rayko M."/>
        </authorList>
    </citation>
    <scope>NUCLEOTIDE SEQUENCE [LARGE SCALE GENOMIC DNA]</scope>
    <source>
        <strain evidence="2">Kwan_BN1</strain>
    </source>
</reference>
<dbReference type="InterPro" id="IPR044855">
    <property type="entry name" value="CoA-Trfase_III_dom3_sf"/>
</dbReference>
<comment type="caution">
    <text evidence="2">The sequence shown here is derived from an EMBL/GenBank/DDBJ whole genome shotgun (WGS) entry which is preliminary data.</text>
</comment>
<dbReference type="Gene3D" id="3.30.1540.10">
    <property type="entry name" value="formyl-coa transferase, domain 3"/>
    <property type="match status" value="1"/>
</dbReference>
<proteinExistence type="inferred from homology"/>
<keyword evidence="3" id="KW-1185">Reference proteome</keyword>
<accession>A0A7J7KPC4</accession>
<dbReference type="Gene3D" id="3.40.50.10540">
    <property type="entry name" value="Crotonobetainyl-coa:carnitine coa-transferase, domain 1"/>
    <property type="match status" value="1"/>
</dbReference>
<dbReference type="InterPro" id="IPR023606">
    <property type="entry name" value="CoA-Trfase_III_dom_1_sf"/>
</dbReference>
<dbReference type="Pfam" id="PF02515">
    <property type="entry name" value="CoA_transf_3"/>
    <property type="match status" value="2"/>
</dbReference>
<comment type="similarity">
    <text evidence="1">Belongs to the CoA-transferase III family.</text>
</comment>
<dbReference type="Proteomes" id="UP000593567">
    <property type="component" value="Unassembled WGS sequence"/>
</dbReference>
<dbReference type="InterPro" id="IPR003673">
    <property type="entry name" value="CoA-Trfase_fam_III"/>
</dbReference>
<dbReference type="AlphaFoldDB" id="A0A7J7KPC4"/>
<dbReference type="SUPFAM" id="SSF89796">
    <property type="entry name" value="CoA-transferase family III (CaiB/BaiF)"/>
    <property type="match status" value="1"/>
</dbReference>
<sequence length="368" mass="39738">MALKGIRVIEMAGLAPGPFCGMVLADHGANVIRIDKLKGAIPDTLSRGKRSLAVDLKHTEGVGVVRKVCQHADVIIEPFRPGVMEKLGLGPAVLCEDNSKLIYARLTGFGQTGDNKHMAGHDINYIATSGVLSRFGRRDAKPTPPVNLMADFAGGGLMCAVGILLALLERTTSGKGQVIDCNMVQGSAYVSSFLWSSLGATYGEGLWGKPRGENLLDSGAPSTTHTRPRMVNTWLWELWSLSSIVFYWKFGDWTTLREKFTNTFATKTQSEWAAIFAGKDACVTPVVELEDAHKQSYNRHLFVRDDAGHYQPTPAPVLSRTPAHLTAGSLPSPGQHSTSVLKECGLTSTEIDGLISKGTIFQSVNSKL</sequence>
<organism evidence="2 3">
    <name type="scientific">Bugula neritina</name>
    <name type="common">Brown bryozoan</name>
    <name type="synonym">Sertularia neritina</name>
    <dbReference type="NCBI Taxonomy" id="10212"/>
    <lineage>
        <taxon>Eukaryota</taxon>
        <taxon>Metazoa</taxon>
        <taxon>Spiralia</taxon>
        <taxon>Lophotrochozoa</taxon>
        <taxon>Bryozoa</taxon>
        <taxon>Gymnolaemata</taxon>
        <taxon>Cheilostomatida</taxon>
        <taxon>Flustrina</taxon>
        <taxon>Buguloidea</taxon>
        <taxon>Bugulidae</taxon>
        <taxon>Bugula</taxon>
    </lineage>
</organism>
<dbReference type="GO" id="GO:0003824">
    <property type="term" value="F:catalytic activity"/>
    <property type="evidence" value="ECO:0007669"/>
    <property type="project" value="InterPro"/>
</dbReference>
<dbReference type="PANTHER" id="PTHR48228">
    <property type="entry name" value="SUCCINYL-COA--D-CITRAMALATE COA-TRANSFERASE"/>
    <property type="match status" value="1"/>
</dbReference>
<dbReference type="OrthoDB" id="16747at2759"/>
<evidence type="ECO:0000256" key="1">
    <source>
        <dbReference type="ARBA" id="ARBA00008383"/>
    </source>
</evidence>
<name>A0A7J7KPC4_BUGNE</name>
<evidence type="ECO:0000313" key="2">
    <source>
        <dbReference type="EMBL" id="KAF6040031.1"/>
    </source>
</evidence>
<dbReference type="PANTHER" id="PTHR48228:SF5">
    <property type="entry name" value="ALPHA-METHYLACYL-COA RACEMASE"/>
    <property type="match status" value="1"/>
</dbReference>
<dbReference type="InterPro" id="IPR050509">
    <property type="entry name" value="CoA-transferase_III"/>
</dbReference>